<dbReference type="InterPro" id="IPR050313">
    <property type="entry name" value="Carb_Metab_HTH_regulators"/>
</dbReference>
<evidence type="ECO:0000313" key="5">
    <source>
        <dbReference type="EMBL" id="KOO42942.1"/>
    </source>
</evidence>
<keyword evidence="2" id="KW-0238">DNA-binding</keyword>
<feature type="domain" description="HTH deoR-type" evidence="4">
    <location>
        <begin position="3"/>
        <end position="58"/>
    </location>
</feature>
<organism evidence="5 6">
    <name type="scientific">Priestia koreensis</name>
    <dbReference type="NCBI Taxonomy" id="284581"/>
    <lineage>
        <taxon>Bacteria</taxon>
        <taxon>Bacillati</taxon>
        <taxon>Bacillota</taxon>
        <taxon>Bacilli</taxon>
        <taxon>Bacillales</taxon>
        <taxon>Bacillaceae</taxon>
        <taxon>Priestia</taxon>
    </lineage>
</organism>
<dbReference type="Pfam" id="PF08220">
    <property type="entry name" value="HTH_DeoR"/>
    <property type="match status" value="1"/>
</dbReference>
<dbReference type="EMBL" id="LILC01000023">
    <property type="protein sequence ID" value="KOO42942.1"/>
    <property type="molecule type" value="Genomic_DNA"/>
</dbReference>
<dbReference type="PROSITE" id="PS00894">
    <property type="entry name" value="HTH_DEOR_1"/>
    <property type="match status" value="1"/>
</dbReference>
<dbReference type="SUPFAM" id="SSF100950">
    <property type="entry name" value="NagB/RpiA/CoA transferase-like"/>
    <property type="match status" value="1"/>
</dbReference>
<dbReference type="OrthoDB" id="9797223at2"/>
<dbReference type="Gene3D" id="1.10.10.10">
    <property type="entry name" value="Winged helix-like DNA-binding domain superfamily/Winged helix DNA-binding domain"/>
    <property type="match status" value="1"/>
</dbReference>
<dbReference type="SMART" id="SM00420">
    <property type="entry name" value="HTH_DEOR"/>
    <property type="match status" value="1"/>
</dbReference>
<dbReference type="PRINTS" id="PR00037">
    <property type="entry name" value="HTHLACR"/>
</dbReference>
<evidence type="ECO:0000256" key="1">
    <source>
        <dbReference type="ARBA" id="ARBA00023015"/>
    </source>
</evidence>
<keyword evidence="3" id="KW-0804">Transcription</keyword>
<sequence>MLTPERHQLILDALKEKGVIKLQEILELTDASESTIRRDLSHLEERKLLKRVHGGASLLQNKSAEPSVIEKSSKNTHEKKKIAEYAAGLVKNGDCIYIDAGTTTFEMIPFLLHKNVVIVTNGLPHLQALMEQQHPLYLIGGSVKQKTGALIGQGALVSLQQYRFDKCFMGVNGIHPVYGYTTPDPEEALIKKMAIDLSQNAYILSDDSKFMEVSFAKVADLSEAAIITNATSEDYTIQAKLEEKTEVKVVSP</sequence>
<dbReference type="SUPFAM" id="SSF46785">
    <property type="entry name" value="Winged helix' DNA-binding domain"/>
    <property type="match status" value="1"/>
</dbReference>
<dbReference type="Proteomes" id="UP000037558">
    <property type="component" value="Unassembled WGS sequence"/>
</dbReference>
<dbReference type="GO" id="GO:0003677">
    <property type="term" value="F:DNA binding"/>
    <property type="evidence" value="ECO:0007669"/>
    <property type="project" value="UniProtKB-KW"/>
</dbReference>
<gene>
    <name evidence="5" type="ORF">AMD01_17555</name>
</gene>
<dbReference type="InterPro" id="IPR036390">
    <property type="entry name" value="WH_DNA-bd_sf"/>
</dbReference>
<dbReference type="GO" id="GO:0003700">
    <property type="term" value="F:DNA-binding transcription factor activity"/>
    <property type="evidence" value="ECO:0007669"/>
    <property type="project" value="InterPro"/>
</dbReference>
<dbReference type="STRING" id="284581.AMD01_17555"/>
<evidence type="ECO:0000256" key="3">
    <source>
        <dbReference type="ARBA" id="ARBA00023163"/>
    </source>
</evidence>
<dbReference type="InterPro" id="IPR001034">
    <property type="entry name" value="DeoR_HTH"/>
</dbReference>
<dbReference type="PANTHER" id="PTHR30363">
    <property type="entry name" value="HTH-TYPE TRANSCRIPTIONAL REGULATOR SRLR-RELATED"/>
    <property type="match status" value="1"/>
</dbReference>
<proteinExistence type="predicted"/>
<evidence type="ECO:0000313" key="6">
    <source>
        <dbReference type="Proteomes" id="UP000037558"/>
    </source>
</evidence>
<dbReference type="PATRIC" id="fig|284581.3.peg.3020"/>
<dbReference type="Gene3D" id="3.40.50.1360">
    <property type="match status" value="1"/>
</dbReference>
<dbReference type="InterPro" id="IPR037171">
    <property type="entry name" value="NagB/RpiA_transferase-like"/>
</dbReference>
<dbReference type="Pfam" id="PF00455">
    <property type="entry name" value="DeoRC"/>
    <property type="match status" value="1"/>
</dbReference>
<dbReference type="AlphaFoldDB" id="A0A0M0KWH2"/>
<reference evidence="6" key="1">
    <citation type="submission" date="2015-08" db="EMBL/GenBank/DDBJ databases">
        <title>Fjat-14210 dsm16467.</title>
        <authorList>
            <person name="Liu B."/>
            <person name="Wang J."/>
            <person name="Zhu Y."/>
            <person name="Liu G."/>
            <person name="Chen Q."/>
            <person name="Chen Z."/>
            <person name="Lan J."/>
            <person name="Che J."/>
            <person name="Ge C."/>
            <person name="Shi H."/>
            <person name="Pan Z."/>
            <person name="Liu X."/>
        </authorList>
    </citation>
    <scope>NUCLEOTIDE SEQUENCE [LARGE SCALE GENOMIC DNA]</scope>
    <source>
        <strain evidence="6">DSM 16467</strain>
    </source>
</reference>
<protein>
    <submittedName>
        <fullName evidence="5">DeoR faimly transcriptional regulator</fullName>
    </submittedName>
</protein>
<dbReference type="InterPro" id="IPR014036">
    <property type="entry name" value="DeoR-like_C"/>
</dbReference>
<dbReference type="PROSITE" id="PS51000">
    <property type="entry name" value="HTH_DEOR_2"/>
    <property type="match status" value="1"/>
</dbReference>
<evidence type="ECO:0000259" key="4">
    <source>
        <dbReference type="PROSITE" id="PS51000"/>
    </source>
</evidence>
<dbReference type="InterPro" id="IPR018356">
    <property type="entry name" value="Tscrpt_reg_HTH_DeoR_CS"/>
</dbReference>
<evidence type="ECO:0000256" key="2">
    <source>
        <dbReference type="ARBA" id="ARBA00023125"/>
    </source>
</evidence>
<dbReference type="RefSeq" id="WP_053402746.1">
    <property type="nucleotide sequence ID" value="NZ_JAUKEN010000001.1"/>
</dbReference>
<keyword evidence="1" id="KW-0805">Transcription regulation</keyword>
<name>A0A0M0KWH2_9BACI</name>
<keyword evidence="6" id="KW-1185">Reference proteome</keyword>
<dbReference type="InterPro" id="IPR036388">
    <property type="entry name" value="WH-like_DNA-bd_sf"/>
</dbReference>
<dbReference type="PANTHER" id="PTHR30363:SF56">
    <property type="entry name" value="TRANSCRIPTIONAL REGULATOR, DEOR FAMILY"/>
    <property type="match status" value="1"/>
</dbReference>
<comment type="caution">
    <text evidence="5">The sequence shown here is derived from an EMBL/GenBank/DDBJ whole genome shotgun (WGS) entry which is preliminary data.</text>
</comment>
<dbReference type="SMART" id="SM01134">
    <property type="entry name" value="DeoRC"/>
    <property type="match status" value="1"/>
</dbReference>
<accession>A0A0M0KWH2</accession>